<dbReference type="EMBL" id="GL834212">
    <property type="protein sequence ID" value="EGB01767.1"/>
    <property type="molecule type" value="Genomic_DNA"/>
</dbReference>
<protein>
    <submittedName>
        <fullName evidence="2">Expressed protein</fullName>
    </submittedName>
</protein>
<dbReference type="GeneID" id="20227574"/>
<proteinExistence type="predicted"/>
<dbReference type="AlphaFoldDB" id="F0YSZ2"/>
<sequence length="152" mass="16447">MRFDEASGGGITDSKKKSIDEGVITFKLEADDDAHDDHGDIHVAGHLEDCVSARIRSAADAIKNVIKKYREGANYERGPSDDVENCEPLREDITDMVVAITNAEAHICRIEKGVATVGGVTRVQRHTPAPITDRSDAAARRDMSVKSSSQTA</sequence>
<gene>
    <name evidence="2" type="ORF">AURANDRAFT_69516</name>
</gene>
<dbReference type="RefSeq" id="XP_009043534.1">
    <property type="nucleotide sequence ID" value="XM_009045286.1"/>
</dbReference>
<evidence type="ECO:0000256" key="1">
    <source>
        <dbReference type="SAM" id="MobiDB-lite"/>
    </source>
</evidence>
<feature type="region of interest" description="Disordered" evidence="1">
    <location>
        <begin position="125"/>
        <end position="152"/>
    </location>
</feature>
<keyword evidence="3" id="KW-1185">Reference proteome</keyword>
<dbReference type="Proteomes" id="UP000002729">
    <property type="component" value="Unassembled WGS sequence"/>
</dbReference>
<evidence type="ECO:0000313" key="2">
    <source>
        <dbReference type="EMBL" id="EGB01767.1"/>
    </source>
</evidence>
<dbReference type="InParanoid" id="F0YSZ2"/>
<evidence type="ECO:0000313" key="3">
    <source>
        <dbReference type="Proteomes" id="UP000002729"/>
    </source>
</evidence>
<name>F0YSZ2_AURAN</name>
<accession>F0YSZ2</accession>
<organism evidence="3">
    <name type="scientific">Aureococcus anophagefferens</name>
    <name type="common">Harmful bloom alga</name>
    <dbReference type="NCBI Taxonomy" id="44056"/>
    <lineage>
        <taxon>Eukaryota</taxon>
        <taxon>Sar</taxon>
        <taxon>Stramenopiles</taxon>
        <taxon>Ochrophyta</taxon>
        <taxon>Pelagophyceae</taxon>
        <taxon>Pelagomonadales</taxon>
        <taxon>Pelagomonadaceae</taxon>
        <taxon>Aureococcus</taxon>
    </lineage>
</organism>
<reference evidence="2 3" key="1">
    <citation type="journal article" date="2011" name="Proc. Natl. Acad. Sci. U.S.A.">
        <title>Niche of harmful alga Aureococcus anophagefferens revealed through ecogenomics.</title>
        <authorList>
            <person name="Gobler C.J."/>
            <person name="Berry D.L."/>
            <person name="Dyhrman S.T."/>
            <person name="Wilhelm S.W."/>
            <person name="Salamov A."/>
            <person name="Lobanov A.V."/>
            <person name="Zhang Y."/>
            <person name="Collier J.L."/>
            <person name="Wurch L.L."/>
            <person name="Kustka A.B."/>
            <person name="Dill B.D."/>
            <person name="Shah M."/>
            <person name="VerBerkmoes N.C."/>
            <person name="Kuo A."/>
            <person name="Terry A."/>
            <person name="Pangilinan J."/>
            <person name="Lindquist E.A."/>
            <person name="Lucas S."/>
            <person name="Paulsen I.T."/>
            <person name="Hattenrath-Lehmann T.K."/>
            <person name="Talmage S.C."/>
            <person name="Walker E.A."/>
            <person name="Koch F."/>
            <person name="Burson A.M."/>
            <person name="Marcoval M.A."/>
            <person name="Tang Y.Z."/>
            <person name="Lecleir G.R."/>
            <person name="Coyne K.J."/>
            <person name="Berg G.M."/>
            <person name="Bertrand E.M."/>
            <person name="Saito M.A."/>
            <person name="Gladyshev V.N."/>
            <person name="Grigoriev I.V."/>
        </authorList>
    </citation>
    <scope>NUCLEOTIDE SEQUENCE [LARGE SCALE GENOMIC DNA]</scope>
    <source>
        <strain evidence="3">CCMP 1984</strain>
    </source>
</reference>
<dbReference type="KEGG" id="aaf:AURANDRAFT_69516"/>
<feature type="compositionally biased region" description="Basic and acidic residues" evidence="1">
    <location>
        <begin position="133"/>
        <end position="144"/>
    </location>
</feature>